<dbReference type="AlphaFoldDB" id="A0A2P2P7E4"/>
<evidence type="ECO:0000313" key="1">
    <source>
        <dbReference type="EMBL" id="MBX50676.1"/>
    </source>
</evidence>
<protein>
    <submittedName>
        <fullName evidence="1">Uncharacterized protein</fullName>
    </submittedName>
</protein>
<proteinExistence type="predicted"/>
<name>A0A2P2P7E4_RHIMU</name>
<accession>A0A2P2P7E4</accession>
<sequence length="22" mass="2451">MMMSCSANRDHMRVAALKILDG</sequence>
<reference evidence="1" key="1">
    <citation type="submission" date="2018-02" db="EMBL/GenBank/DDBJ databases">
        <title>Rhizophora mucronata_Transcriptome.</title>
        <authorList>
            <person name="Meera S.P."/>
            <person name="Sreeshan A."/>
            <person name="Augustine A."/>
        </authorList>
    </citation>
    <scope>NUCLEOTIDE SEQUENCE</scope>
    <source>
        <tissue evidence="1">Leaf</tissue>
    </source>
</reference>
<organism evidence="1">
    <name type="scientific">Rhizophora mucronata</name>
    <name type="common">Asiatic mangrove</name>
    <dbReference type="NCBI Taxonomy" id="61149"/>
    <lineage>
        <taxon>Eukaryota</taxon>
        <taxon>Viridiplantae</taxon>
        <taxon>Streptophyta</taxon>
        <taxon>Embryophyta</taxon>
        <taxon>Tracheophyta</taxon>
        <taxon>Spermatophyta</taxon>
        <taxon>Magnoliopsida</taxon>
        <taxon>eudicotyledons</taxon>
        <taxon>Gunneridae</taxon>
        <taxon>Pentapetalae</taxon>
        <taxon>rosids</taxon>
        <taxon>fabids</taxon>
        <taxon>Malpighiales</taxon>
        <taxon>Rhizophoraceae</taxon>
        <taxon>Rhizophora</taxon>
    </lineage>
</organism>
<dbReference type="EMBL" id="GGEC01070192">
    <property type="protein sequence ID" value="MBX50676.1"/>
    <property type="molecule type" value="Transcribed_RNA"/>
</dbReference>